<dbReference type="InterPro" id="IPR036259">
    <property type="entry name" value="MFS_trans_sf"/>
</dbReference>
<keyword evidence="1" id="KW-0472">Membrane</keyword>
<keyword evidence="3" id="KW-1185">Reference proteome</keyword>
<accession>A0ABW1QYQ5</accession>
<name>A0ABW1QYQ5_9ACTN</name>
<evidence type="ECO:0000256" key="1">
    <source>
        <dbReference type="SAM" id="Phobius"/>
    </source>
</evidence>
<proteinExistence type="predicted"/>
<dbReference type="RefSeq" id="WP_128221325.1">
    <property type="nucleotide sequence ID" value="NZ_CP034929.1"/>
</dbReference>
<organism evidence="2 3">
    <name type="scientific">Nocardioides yefusunii</name>
    <dbReference type="NCBI Taxonomy" id="2500546"/>
    <lineage>
        <taxon>Bacteria</taxon>
        <taxon>Bacillati</taxon>
        <taxon>Actinomycetota</taxon>
        <taxon>Actinomycetes</taxon>
        <taxon>Propionibacteriales</taxon>
        <taxon>Nocardioidaceae</taxon>
        <taxon>Nocardioides</taxon>
    </lineage>
</organism>
<dbReference type="Proteomes" id="UP001596098">
    <property type="component" value="Unassembled WGS sequence"/>
</dbReference>
<comment type="caution">
    <text evidence="2">The sequence shown here is derived from an EMBL/GenBank/DDBJ whole genome shotgun (WGS) entry which is preliminary data.</text>
</comment>
<evidence type="ECO:0000313" key="3">
    <source>
        <dbReference type="Proteomes" id="UP001596098"/>
    </source>
</evidence>
<gene>
    <name evidence="2" type="ORF">ACFPWU_07510</name>
</gene>
<dbReference type="SUPFAM" id="SSF103473">
    <property type="entry name" value="MFS general substrate transporter"/>
    <property type="match status" value="1"/>
</dbReference>
<evidence type="ECO:0000313" key="2">
    <source>
        <dbReference type="EMBL" id="MFC6153511.1"/>
    </source>
</evidence>
<feature type="transmembrane region" description="Helical" evidence="1">
    <location>
        <begin position="30"/>
        <end position="53"/>
    </location>
</feature>
<protein>
    <recommendedName>
        <fullName evidence="4">AtpZ/AtpI family protein</fullName>
    </recommendedName>
</protein>
<feature type="transmembrane region" description="Helical" evidence="1">
    <location>
        <begin position="59"/>
        <end position="78"/>
    </location>
</feature>
<sequence>MAAGSRDPKPLFPADPPGVTPAESTAGRMVVGFLVAGMFLVGLVVIVLIGVWADRQGIPMVYVTIALVAALFGVFTLLRRWADKKDAEEQAAAEAAPQD</sequence>
<dbReference type="EMBL" id="JBHSQI010000003">
    <property type="protein sequence ID" value="MFC6153511.1"/>
    <property type="molecule type" value="Genomic_DNA"/>
</dbReference>
<evidence type="ECO:0008006" key="4">
    <source>
        <dbReference type="Google" id="ProtNLM"/>
    </source>
</evidence>
<reference evidence="3" key="1">
    <citation type="journal article" date="2019" name="Int. J. Syst. Evol. Microbiol.">
        <title>The Global Catalogue of Microorganisms (GCM) 10K type strain sequencing project: providing services to taxonomists for standard genome sequencing and annotation.</title>
        <authorList>
            <consortium name="The Broad Institute Genomics Platform"/>
            <consortium name="The Broad Institute Genome Sequencing Center for Infectious Disease"/>
            <person name="Wu L."/>
            <person name="Ma J."/>
        </authorList>
    </citation>
    <scope>NUCLEOTIDE SEQUENCE [LARGE SCALE GENOMIC DNA]</scope>
    <source>
        <strain evidence="3">DFY28</strain>
    </source>
</reference>
<keyword evidence="1" id="KW-0812">Transmembrane</keyword>
<keyword evidence="1" id="KW-1133">Transmembrane helix</keyword>